<proteinExistence type="predicted"/>
<sequence length="659" mass="76504">MGRQCAVPRQNAIDVLLRYMSYFSNPSMPPYSSEVWKDLSKECDGAWSHLSWWVNVTEDRRKILTQARQAAGVNATEIVKETITKSSSCAECDFSFHRSDSEGEMGESTFHLVLTQEKWNKIKPVDCDHDHEKRQSHTLRAGFWSNEIADEFYKQHGLPCAYSFRRAEINISLRRKYYLKIDGKCRSKKCGNYFHGYLDVEPTLVDKRIVIRVRTRNTSREVHEDVRRYLNAAKRREFGKQSHAEGATNMLKRLRRENMERGDTEGPNFPRADVLRHAQYEYVDRQLGIRTTNDDLVQKIYQLQFEKPFLGSINAVGYNPVYIFYGLPLQNTLFKNYNKIMGDRSIVCIDGTGSLVRKVVRELGLQSGHIFLHTIVINFDNKIGSVFQMLSESQDAETFTFWLKRWLNIVNVKPKQSITDYSRALLTGTSKAFNNMTIKDYLNVYFSFLRDGDVSILNTISTFLRIDVAHLIHIICRWDSTKAIQRHQVRDFFIRCVAMMVDCQHLSEFNEIFSLTCAVGLNCYDDTFINWRSVITVSQARERLEYFMSNRNVLIENEFSKTHDIEEQDNICFEDDPDGPSSIKNHIKKLVTKATSVVHKGAKLNSFYVPRFIEQLIRIGNEFILWTAVGVPFFVGHASSSYNEKKLPRFKTQGFEAVF</sequence>
<name>A0A0C9QGK2_9HYME</name>
<dbReference type="EMBL" id="GBYB01013698">
    <property type="protein sequence ID" value="JAG83465.1"/>
    <property type="molecule type" value="Transcribed_RNA"/>
</dbReference>
<reference evidence="1" key="1">
    <citation type="submission" date="2015-01" db="EMBL/GenBank/DDBJ databases">
        <title>Transcriptome Assembly of Fopius arisanus.</title>
        <authorList>
            <person name="Geib S."/>
        </authorList>
    </citation>
    <scope>NUCLEOTIDE SEQUENCE</scope>
</reference>
<accession>A0A0C9QGK2</accession>
<organism evidence="1">
    <name type="scientific">Fopius arisanus</name>
    <dbReference type="NCBI Taxonomy" id="64838"/>
    <lineage>
        <taxon>Eukaryota</taxon>
        <taxon>Metazoa</taxon>
        <taxon>Ecdysozoa</taxon>
        <taxon>Arthropoda</taxon>
        <taxon>Hexapoda</taxon>
        <taxon>Insecta</taxon>
        <taxon>Pterygota</taxon>
        <taxon>Neoptera</taxon>
        <taxon>Endopterygota</taxon>
        <taxon>Hymenoptera</taxon>
        <taxon>Apocrita</taxon>
        <taxon>Ichneumonoidea</taxon>
        <taxon>Braconidae</taxon>
        <taxon>Opiinae</taxon>
        <taxon>Fopius</taxon>
    </lineage>
</organism>
<evidence type="ECO:0000313" key="1">
    <source>
        <dbReference type="EMBL" id="JAG83465.1"/>
    </source>
</evidence>
<gene>
    <name evidence="1" type="primary">NOF_18</name>
    <name evidence="1" type="ORF">g.35401</name>
</gene>
<protein>
    <submittedName>
        <fullName evidence="1">NOF_18 protein</fullName>
    </submittedName>
</protein>
<dbReference type="AlphaFoldDB" id="A0A0C9QGK2"/>